<evidence type="ECO:0000256" key="1">
    <source>
        <dbReference type="ARBA" id="ARBA00004141"/>
    </source>
</evidence>
<dbReference type="PANTHER" id="PTHR20855:SF3">
    <property type="entry name" value="LD03007P"/>
    <property type="match status" value="1"/>
</dbReference>
<keyword evidence="5" id="KW-0479">Metal-binding</keyword>
<name>A0A6P1NVB6_9MICC</name>
<evidence type="ECO:0000256" key="6">
    <source>
        <dbReference type="SAM" id="Phobius"/>
    </source>
</evidence>
<evidence type="ECO:0000256" key="5">
    <source>
        <dbReference type="PIRSR" id="PIRSR604254-1"/>
    </source>
</evidence>
<keyword evidence="8" id="KW-1185">Reference proteome</keyword>
<dbReference type="Pfam" id="PF03006">
    <property type="entry name" value="HlyIII"/>
    <property type="match status" value="1"/>
</dbReference>
<evidence type="ECO:0000313" key="8">
    <source>
        <dbReference type="Proteomes" id="UP000464186"/>
    </source>
</evidence>
<reference evidence="7 8" key="1">
    <citation type="submission" date="2020-01" db="EMBL/GenBank/DDBJ databases">
        <title>Pseudarthrobacter psychrotolerans sp. nov., isolated from antarctic soil.</title>
        <authorList>
            <person name="Shin Y."/>
            <person name="Park W."/>
        </authorList>
    </citation>
    <scope>NUCLEOTIDE SEQUENCE [LARGE SCALE GENOMIC DNA]</scope>
    <source>
        <strain evidence="7 8">YJ56</strain>
    </source>
</reference>
<organism evidence="7 8">
    <name type="scientific">Pseudarthrobacter psychrotolerans</name>
    <dbReference type="NCBI Taxonomy" id="2697569"/>
    <lineage>
        <taxon>Bacteria</taxon>
        <taxon>Bacillati</taxon>
        <taxon>Actinomycetota</taxon>
        <taxon>Actinomycetes</taxon>
        <taxon>Micrococcales</taxon>
        <taxon>Micrococcaceae</taxon>
        <taxon>Pseudarthrobacter</taxon>
    </lineage>
</organism>
<sequence>MAELLMIKPKWRGWIHTVTAPLALAAGIVLVVLAPTTDRKITSAIYAATGVLLFGISAIYHRGNWSPGVKIVLKRLDHTNIMLVIAGSYTPLAWSLLEQPKAVLLLWVIWSGAILGVLFRLLWTDAPRWLYVPIYIALGCGSLFYLPEFFAASIPAAVLICVGGILYITGAVFYALKKPNFSYEHFGFHELFHALTVLAFAVHFTAIAIAVLS</sequence>
<evidence type="ECO:0000256" key="3">
    <source>
        <dbReference type="ARBA" id="ARBA00022989"/>
    </source>
</evidence>
<evidence type="ECO:0000256" key="4">
    <source>
        <dbReference type="ARBA" id="ARBA00023136"/>
    </source>
</evidence>
<feature type="transmembrane region" description="Helical" evidence="6">
    <location>
        <begin position="41"/>
        <end position="60"/>
    </location>
</feature>
<dbReference type="GO" id="GO:0016020">
    <property type="term" value="C:membrane"/>
    <property type="evidence" value="ECO:0007669"/>
    <property type="project" value="UniProtKB-SubCell"/>
</dbReference>
<feature type="transmembrane region" description="Helical" evidence="6">
    <location>
        <begin position="80"/>
        <end position="97"/>
    </location>
</feature>
<feature type="transmembrane region" description="Helical" evidence="6">
    <location>
        <begin position="104"/>
        <end position="123"/>
    </location>
</feature>
<feature type="binding site" evidence="5">
    <location>
        <position position="193"/>
    </location>
    <ligand>
        <name>Zn(2+)</name>
        <dbReference type="ChEBI" id="CHEBI:29105"/>
    </ligand>
</feature>
<keyword evidence="3 6" id="KW-1133">Transmembrane helix</keyword>
<gene>
    <name evidence="7" type="ORF">GU243_22500</name>
</gene>
<feature type="binding site" evidence="5">
    <location>
        <position position="61"/>
    </location>
    <ligand>
        <name>Zn(2+)</name>
        <dbReference type="ChEBI" id="CHEBI:29105"/>
    </ligand>
</feature>
<keyword evidence="4 6" id="KW-0472">Membrane</keyword>
<comment type="subcellular location">
    <subcellularLocation>
        <location evidence="1">Membrane</location>
        <topology evidence="1">Multi-pass membrane protein</topology>
    </subcellularLocation>
</comment>
<feature type="binding site" evidence="5">
    <location>
        <position position="189"/>
    </location>
    <ligand>
        <name>Zn(2+)</name>
        <dbReference type="ChEBI" id="CHEBI:29105"/>
    </ligand>
</feature>
<dbReference type="EMBL" id="CP047898">
    <property type="protein sequence ID" value="QHK22484.1"/>
    <property type="molecule type" value="Genomic_DNA"/>
</dbReference>
<dbReference type="Proteomes" id="UP000464186">
    <property type="component" value="Chromosome"/>
</dbReference>
<accession>A0A6P1NVB6</accession>
<dbReference type="PANTHER" id="PTHR20855">
    <property type="entry name" value="ADIPOR/PROGESTIN RECEPTOR-RELATED"/>
    <property type="match status" value="1"/>
</dbReference>
<feature type="transmembrane region" description="Helical" evidence="6">
    <location>
        <begin position="154"/>
        <end position="176"/>
    </location>
</feature>
<dbReference type="InterPro" id="IPR004254">
    <property type="entry name" value="AdipoR/HlyIII-related"/>
</dbReference>
<keyword evidence="5" id="KW-0862">Zinc</keyword>
<protein>
    <submittedName>
        <fullName evidence="7">Hemolysin III family protein</fullName>
    </submittedName>
</protein>
<keyword evidence="2 6" id="KW-0812">Transmembrane</keyword>
<evidence type="ECO:0000313" key="7">
    <source>
        <dbReference type="EMBL" id="QHK22484.1"/>
    </source>
</evidence>
<evidence type="ECO:0000256" key="2">
    <source>
        <dbReference type="ARBA" id="ARBA00022692"/>
    </source>
</evidence>
<proteinExistence type="predicted"/>
<dbReference type="AlphaFoldDB" id="A0A6P1NVB6"/>
<feature type="transmembrane region" description="Helical" evidence="6">
    <location>
        <begin position="129"/>
        <end position="147"/>
    </location>
</feature>
<feature type="transmembrane region" description="Helical" evidence="6">
    <location>
        <begin position="191"/>
        <end position="212"/>
    </location>
</feature>
<dbReference type="GO" id="GO:0046872">
    <property type="term" value="F:metal ion binding"/>
    <property type="evidence" value="ECO:0007669"/>
    <property type="project" value="UniProtKB-KW"/>
</dbReference>
<dbReference type="KEGG" id="psey:GU243_22500"/>
<feature type="transmembrane region" description="Helical" evidence="6">
    <location>
        <begin position="14"/>
        <end position="34"/>
    </location>
</feature>